<feature type="compositionally biased region" description="Basic and acidic residues" evidence="2">
    <location>
        <begin position="137"/>
        <end position="151"/>
    </location>
</feature>
<evidence type="ECO:0000313" key="4">
    <source>
        <dbReference type="Proteomes" id="UP001183629"/>
    </source>
</evidence>
<accession>A0AAE4CWX2</accession>
<dbReference type="EMBL" id="JAVDYC010000001">
    <property type="protein sequence ID" value="MDR7326008.1"/>
    <property type="molecule type" value="Genomic_DNA"/>
</dbReference>
<keyword evidence="1" id="KW-0560">Oxidoreductase</keyword>
<dbReference type="AlphaFoldDB" id="A0AAE4CWX2"/>
<organism evidence="3 4">
    <name type="scientific">Catenuloplanes niger</name>
    <dbReference type="NCBI Taxonomy" id="587534"/>
    <lineage>
        <taxon>Bacteria</taxon>
        <taxon>Bacillati</taxon>
        <taxon>Actinomycetota</taxon>
        <taxon>Actinomycetes</taxon>
        <taxon>Micromonosporales</taxon>
        <taxon>Micromonosporaceae</taxon>
        <taxon>Catenuloplanes</taxon>
    </lineage>
</organism>
<keyword evidence="4" id="KW-1185">Reference proteome</keyword>
<evidence type="ECO:0000256" key="1">
    <source>
        <dbReference type="ARBA" id="ARBA00023002"/>
    </source>
</evidence>
<name>A0AAE4CWX2_9ACTN</name>
<dbReference type="SUPFAM" id="SSF54292">
    <property type="entry name" value="2Fe-2S ferredoxin-like"/>
    <property type="match status" value="1"/>
</dbReference>
<protein>
    <recommendedName>
        <fullName evidence="5">(2Fe-2S)-binding protein</fullName>
    </recommendedName>
</protein>
<dbReference type="Proteomes" id="UP001183629">
    <property type="component" value="Unassembled WGS sequence"/>
</dbReference>
<dbReference type="InterPro" id="IPR036010">
    <property type="entry name" value="2Fe-2S_ferredoxin-like_sf"/>
</dbReference>
<dbReference type="InterPro" id="IPR042204">
    <property type="entry name" value="2Fe-2S-bd_N"/>
</dbReference>
<dbReference type="Pfam" id="PF13510">
    <property type="entry name" value="Fer2_4"/>
    <property type="match status" value="1"/>
</dbReference>
<comment type="caution">
    <text evidence="3">The sequence shown here is derived from an EMBL/GenBank/DDBJ whole genome shotgun (WGS) entry which is preliminary data.</text>
</comment>
<dbReference type="GO" id="GO:0051536">
    <property type="term" value="F:iron-sulfur cluster binding"/>
    <property type="evidence" value="ECO:0007669"/>
    <property type="project" value="InterPro"/>
</dbReference>
<feature type="region of interest" description="Disordered" evidence="2">
    <location>
        <begin position="96"/>
        <end position="209"/>
    </location>
</feature>
<dbReference type="Gene3D" id="3.10.20.440">
    <property type="entry name" value="2Fe-2S iron-sulphur cluster binding domain, sarcosine oxidase, alpha subunit, N-terminal domain"/>
    <property type="match status" value="1"/>
</dbReference>
<evidence type="ECO:0008006" key="5">
    <source>
        <dbReference type="Google" id="ProtNLM"/>
    </source>
</evidence>
<reference evidence="3 4" key="1">
    <citation type="submission" date="2023-07" db="EMBL/GenBank/DDBJ databases">
        <title>Sequencing the genomes of 1000 actinobacteria strains.</title>
        <authorList>
            <person name="Klenk H.-P."/>
        </authorList>
    </citation>
    <scope>NUCLEOTIDE SEQUENCE [LARGE SCALE GENOMIC DNA]</scope>
    <source>
        <strain evidence="3 4">DSM 44711</strain>
    </source>
</reference>
<dbReference type="RefSeq" id="WP_310421185.1">
    <property type="nucleotide sequence ID" value="NZ_JAVDYC010000001.1"/>
</dbReference>
<evidence type="ECO:0000313" key="3">
    <source>
        <dbReference type="EMBL" id="MDR7326008.1"/>
    </source>
</evidence>
<evidence type="ECO:0000256" key="2">
    <source>
        <dbReference type="SAM" id="MobiDB-lite"/>
    </source>
</evidence>
<sequence length="209" mass="21323">MTGPYRVAPAHDPVAPADGGAIELTVDGEPVAGRAGQTIAGVLLASGRVSWRTSPRGGRPRGVFCGIGVCFDCLVVVNGLRDVRACQRRAADGDVITRQDDAGPPDTVRAGRGRADGDVNTRQDDAGPPDTVRAGRGRADGDVNTRQDDAGPRGTHPSAPQDGGDPGHPAAARPGDGDRPPGRPAASRPGGDAVVPRHHRDQPGAEGGR</sequence>
<dbReference type="GO" id="GO:0016491">
    <property type="term" value="F:oxidoreductase activity"/>
    <property type="evidence" value="ECO:0007669"/>
    <property type="project" value="UniProtKB-KW"/>
</dbReference>
<feature type="compositionally biased region" description="Basic and acidic residues" evidence="2">
    <location>
        <begin position="113"/>
        <end position="125"/>
    </location>
</feature>
<proteinExistence type="predicted"/>
<feature type="compositionally biased region" description="Low complexity" evidence="2">
    <location>
        <begin position="184"/>
        <end position="193"/>
    </location>
</feature>
<gene>
    <name evidence="3" type="ORF">J2S44_006258</name>
</gene>